<protein>
    <submittedName>
        <fullName evidence="2">Uncharacterized protein</fullName>
    </submittedName>
</protein>
<accession>A0A3P8LEP8</accession>
<evidence type="ECO:0000313" key="2">
    <source>
        <dbReference type="EMBL" id="VDP94936.1"/>
    </source>
</evidence>
<dbReference type="AlphaFoldDB" id="A0A3P8LEP8"/>
<dbReference type="InterPro" id="IPR027482">
    <property type="entry name" value="Sec1-like_dom2"/>
</dbReference>
<dbReference type="InterPro" id="IPR001619">
    <property type="entry name" value="Sec1-like"/>
</dbReference>
<dbReference type="PANTHER" id="PTHR11679">
    <property type="entry name" value="VESICLE PROTEIN SORTING-ASSOCIATED"/>
    <property type="match status" value="1"/>
</dbReference>
<dbReference type="InterPro" id="IPR036045">
    <property type="entry name" value="Sec1-like_sf"/>
</dbReference>
<dbReference type="SUPFAM" id="SSF56815">
    <property type="entry name" value="Sec1/munc18-like (SM) proteins"/>
    <property type="match status" value="1"/>
</dbReference>
<dbReference type="Gene3D" id="3.40.50.1910">
    <property type="match status" value="1"/>
</dbReference>
<organism evidence="2 3">
    <name type="scientific">Echinostoma caproni</name>
    <dbReference type="NCBI Taxonomy" id="27848"/>
    <lineage>
        <taxon>Eukaryota</taxon>
        <taxon>Metazoa</taxon>
        <taxon>Spiralia</taxon>
        <taxon>Lophotrochozoa</taxon>
        <taxon>Platyhelminthes</taxon>
        <taxon>Trematoda</taxon>
        <taxon>Digenea</taxon>
        <taxon>Plagiorchiida</taxon>
        <taxon>Echinostomata</taxon>
        <taxon>Echinostomatoidea</taxon>
        <taxon>Echinostomatidae</taxon>
        <taxon>Echinostoma</taxon>
    </lineage>
</organism>
<keyword evidence="3" id="KW-1185">Reference proteome</keyword>
<gene>
    <name evidence="2" type="ORF">ECPE_LOCUS17634</name>
</gene>
<dbReference type="OrthoDB" id="2228at2759"/>
<dbReference type="Proteomes" id="UP000272942">
    <property type="component" value="Unassembled WGS sequence"/>
</dbReference>
<evidence type="ECO:0000313" key="3">
    <source>
        <dbReference type="Proteomes" id="UP000272942"/>
    </source>
</evidence>
<name>A0A3P8LEP8_9TREM</name>
<dbReference type="GO" id="GO:0016192">
    <property type="term" value="P:vesicle-mediated transport"/>
    <property type="evidence" value="ECO:0007669"/>
    <property type="project" value="InterPro"/>
</dbReference>
<dbReference type="Pfam" id="PF00995">
    <property type="entry name" value="Sec1"/>
    <property type="match status" value="1"/>
</dbReference>
<evidence type="ECO:0000256" key="1">
    <source>
        <dbReference type="ARBA" id="ARBA00009884"/>
    </source>
</evidence>
<sequence length="137" mass="15633">MFNRLCHSNCAVFLKTLKEINIAFLPVESRVFSLDSPVSFQYYFNPTARQQGQGQQLERIAEQIATLCATLGEYPLIRFRSQYEKNAEFAQLVQQKLDAYKADDPQMGEVSPKIYLQSLSIGLINAFFDSTPVLIEK</sequence>
<comment type="similarity">
    <text evidence="1">Belongs to the STXBP/unc-18/SEC1 family.</text>
</comment>
<dbReference type="EMBL" id="UZAN01070468">
    <property type="protein sequence ID" value="VDP94936.1"/>
    <property type="molecule type" value="Genomic_DNA"/>
</dbReference>
<proteinExistence type="inferred from homology"/>
<reference evidence="2 3" key="1">
    <citation type="submission" date="2018-11" db="EMBL/GenBank/DDBJ databases">
        <authorList>
            <consortium name="Pathogen Informatics"/>
        </authorList>
    </citation>
    <scope>NUCLEOTIDE SEQUENCE [LARGE SCALE GENOMIC DNA]</scope>
    <source>
        <strain evidence="2 3">Egypt</strain>
    </source>
</reference>